<dbReference type="InterPro" id="IPR011961">
    <property type="entry name" value="RimM"/>
</dbReference>
<evidence type="ECO:0000313" key="9">
    <source>
        <dbReference type="Proteomes" id="UP001235966"/>
    </source>
</evidence>
<evidence type="ECO:0000259" key="7">
    <source>
        <dbReference type="Pfam" id="PF24986"/>
    </source>
</evidence>
<comment type="subcellular location">
    <subcellularLocation>
        <location evidence="5">Cytoplasm</location>
    </subcellularLocation>
</comment>
<dbReference type="Proteomes" id="UP001235966">
    <property type="component" value="Unassembled WGS sequence"/>
</dbReference>
<organism evidence="8 9">
    <name type="scientific">Arcanobacterium wilhelmae</name>
    <dbReference type="NCBI Taxonomy" id="1803177"/>
    <lineage>
        <taxon>Bacteria</taxon>
        <taxon>Bacillati</taxon>
        <taxon>Actinomycetota</taxon>
        <taxon>Actinomycetes</taxon>
        <taxon>Actinomycetales</taxon>
        <taxon>Actinomycetaceae</taxon>
        <taxon>Arcanobacterium</taxon>
    </lineage>
</organism>
<evidence type="ECO:0000256" key="5">
    <source>
        <dbReference type="HAMAP-Rule" id="MF_00014"/>
    </source>
</evidence>
<dbReference type="PANTHER" id="PTHR33692:SF1">
    <property type="entry name" value="RIBOSOME MATURATION FACTOR RIMM"/>
    <property type="match status" value="1"/>
</dbReference>
<comment type="caution">
    <text evidence="8">The sequence shown here is derived from an EMBL/GenBank/DDBJ whole genome shotgun (WGS) entry which is preliminary data.</text>
</comment>
<sequence>MQLNVAIVGPAHGLKGEVKLDVRTDNPQRRLAVGAVLATEPASAGPLTVERTRVYKGVTYAKFVEVNSREAAEAIRAAKLVIESEEDEGEENAWFPHQLKGLEALDPEGYELGIVIDVESHPAQDLLIVREPDGVIARVPFVSQIVTEVDLDDHCVIIDAPPGLFSEEELVVVENEGENQE</sequence>
<evidence type="ECO:0000313" key="8">
    <source>
        <dbReference type="EMBL" id="MDP9800332.1"/>
    </source>
</evidence>
<dbReference type="HAMAP" id="MF_00014">
    <property type="entry name" value="Ribosome_mat_RimM"/>
    <property type="match status" value="1"/>
</dbReference>
<proteinExistence type="inferred from homology"/>
<dbReference type="InterPro" id="IPR056792">
    <property type="entry name" value="PRC_RimM"/>
</dbReference>
<reference evidence="8 9" key="1">
    <citation type="submission" date="2023-07" db="EMBL/GenBank/DDBJ databases">
        <title>Sequencing the genomes of 1000 actinobacteria strains.</title>
        <authorList>
            <person name="Klenk H.-P."/>
        </authorList>
    </citation>
    <scope>NUCLEOTIDE SEQUENCE [LARGE SCALE GENOMIC DNA]</scope>
    <source>
        <strain evidence="8 9">DSM 102162</strain>
    </source>
</reference>
<evidence type="ECO:0000256" key="3">
    <source>
        <dbReference type="ARBA" id="ARBA00022552"/>
    </source>
</evidence>
<evidence type="ECO:0000256" key="1">
    <source>
        <dbReference type="ARBA" id="ARBA00022490"/>
    </source>
</evidence>
<dbReference type="Pfam" id="PF24986">
    <property type="entry name" value="PRC_RimM"/>
    <property type="match status" value="1"/>
</dbReference>
<dbReference type="InterPro" id="IPR036976">
    <property type="entry name" value="RimM_N_sf"/>
</dbReference>
<evidence type="ECO:0000259" key="6">
    <source>
        <dbReference type="Pfam" id="PF01782"/>
    </source>
</evidence>
<protein>
    <recommendedName>
        <fullName evidence="5">Ribosome maturation factor RimM</fullName>
    </recommendedName>
</protein>
<keyword evidence="4 5" id="KW-0143">Chaperone</keyword>
<keyword evidence="1 5" id="KW-0963">Cytoplasm</keyword>
<dbReference type="SUPFAM" id="SSF50447">
    <property type="entry name" value="Translation proteins"/>
    <property type="match status" value="1"/>
</dbReference>
<dbReference type="NCBIfam" id="TIGR02273">
    <property type="entry name" value="16S_RimM"/>
    <property type="match status" value="1"/>
</dbReference>
<dbReference type="InterPro" id="IPR002676">
    <property type="entry name" value="RimM_N"/>
</dbReference>
<keyword evidence="2 5" id="KW-0690">Ribosome biogenesis</keyword>
<dbReference type="Gene3D" id="2.30.30.240">
    <property type="entry name" value="PRC-barrel domain"/>
    <property type="match status" value="1"/>
</dbReference>
<gene>
    <name evidence="5" type="primary">rimM</name>
    <name evidence="8" type="ORF">J2S49_000408</name>
</gene>
<dbReference type="PANTHER" id="PTHR33692">
    <property type="entry name" value="RIBOSOME MATURATION FACTOR RIMM"/>
    <property type="match status" value="1"/>
</dbReference>
<dbReference type="RefSeq" id="WP_307014127.1">
    <property type="nucleotide sequence ID" value="NZ_JAUSQW010000001.1"/>
</dbReference>
<keyword evidence="9" id="KW-1185">Reference proteome</keyword>
<comment type="similarity">
    <text evidence="5">Belongs to the RimM family.</text>
</comment>
<feature type="domain" description="RimM N-terminal" evidence="6">
    <location>
        <begin position="5"/>
        <end position="85"/>
    </location>
</feature>
<dbReference type="SUPFAM" id="SSF50346">
    <property type="entry name" value="PRC-barrel domain"/>
    <property type="match status" value="1"/>
</dbReference>
<dbReference type="Gene3D" id="2.40.30.60">
    <property type="entry name" value="RimM"/>
    <property type="match status" value="1"/>
</dbReference>
<comment type="subunit">
    <text evidence="5">Binds ribosomal protein uS19.</text>
</comment>
<comment type="function">
    <text evidence="5">An accessory protein needed during the final step in the assembly of 30S ribosomal subunit, possibly for assembly of the head region. Essential for efficient processing of 16S rRNA. May be needed both before and after RbfA during the maturation of 16S rRNA. It has affinity for free ribosomal 30S subunits but not for 70S ribosomes.</text>
</comment>
<name>A0ABT9N9E7_9ACTO</name>
<evidence type="ECO:0000256" key="4">
    <source>
        <dbReference type="ARBA" id="ARBA00023186"/>
    </source>
</evidence>
<accession>A0ABT9N9E7</accession>
<dbReference type="EMBL" id="JAUSQW010000001">
    <property type="protein sequence ID" value="MDP9800332.1"/>
    <property type="molecule type" value="Genomic_DNA"/>
</dbReference>
<evidence type="ECO:0000256" key="2">
    <source>
        <dbReference type="ARBA" id="ARBA00022517"/>
    </source>
</evidence>
<feature type="domain" description="Ribosome maturation factor RimM PRC barrel" evidence="7">
    <location>
        <begin position="97"/>
        <end position="164"/>
    </location>
</feature>
<dbReference type="InterPro" id="IPR011033">
    <property type="entry name" value="PRC_barrel-like_sf"/>
</dbReference>
<dbReference type="Pfam" id="PF01782">
    <property type="entry name" value="RimM"/>
    <property type="match status" value="1"/>
</dbReference>
<keyword evidence="3 5" id="KW-0698">rRNA processing</keyword>
<dbReference type="InterPro" id="IPR009000">
    <property type="entry name" value="Transl_B-barrel_sf"/>
</dbReference>
<comment type="domain">
    <text evidence="5">The PRC barrel domain binds ribosomal protein uS19.</text>
</comment>